<protein>
    <submittedName>
        <fullName evidence="1">11552_t:CDS:1</fullName>
    </submittedName>
</protein>
<comment type="caution">
    <text evidence="1">The sequence shown here is derived from an EMBL/GenBank/DDBJ whole genome shotgun (WGS) entry which is preliminary data.</text>
</comment>
<gene>
    <name evidence="1" type="ORF">ACOLOM_LOCUS13353</name>
</gene>
<accession>A0ACA9QT91</accession>
<organism evidence="1 2">
    <name type="scientific">Acaulospora colombiana</name>
    <dbReference type="NCBI Taxonomy" id="27376"/>
    <lineage>
        <taxon>Eukaryota</taxon>
        <taxon>Fungi</taxon>
        <taxon>Fungi incertae sedis</taxon>
        <taxon>Mucoromycota</taxon>
        <taxon>Glomeromycotina</taxon>
        <taxon>Glomeromycetes</taxon>
        <taxon>Diversisporales</taxon>
        <taxon>Acaulosporaceae</taxon>
        <taxon>Acaulospora</taxon>
    </lineage>
</organism>
<name>A0ACA9QT91_9GLOM</name>
<reference evidence="1" key="1">
    <citation type="submission" date="2021-06" db="EMBL/GenBank/DDBJ databases">
        <authorList>
            <person name="Kallberg Y."/>
            <person name="Tangrot J."/>
            <person name="Rosling A."/>
        </authorList>
    </citation>
    <scope>NUCLEOTIDE SEQUENCE</scope>
    <source>
        <strain evidence="1">CL356</strain>
    </source>
</reference>
<keyword evidence="2" id="KW-1185">Reference proteome</keyword>
<feature type="non-terminal residue" evidence="1">
    <location>
        <position position="1"/>
    </location>
</feature>
<evidence type="ECO:0000313" key="1">
    <source>
        <dbReference type="EMBL" id="CAG8764080.1"/>
    </source>
</evidence>
<sequence>IPRNIQEATDHIYEMIIQEAAGHIHEIPVIDSYIRKMIIQVINDQIRGVIKVVIIDIGKMDLDIDKIQIAKNLNMVIEVN</sequence>
<feature type="non-terminal residue" evidence="1">
    <location>
        <position position="80"/>
    </location>
</feature>
<dbReference type="EMBL" id="CAJVPT010060673">
    <property type="protein sequence ID" value="CAG8764080.1"/>
    <property type="molecule type" value="Genomic_DNA"/>
</dbReference>
<proteinExistence type="predicted"/>
<dbReference type="Proteomes" id="UP000789525">
    <property type="component" value="Unassembled WGS sequence"/>
</dbReference>
<evidence type="ECO:0000313" key="2">
    <source>
        <dbReference type="Proteomes" id="UP000789525"/>
    </source>
</evidence>